<evidence type="ECO:0000313" key="3">
    <source>
        <dbReference type="EMBL" id="ANU23605.1"/>
    </source>
</evidence>
<protein>
    <recommendedName>
        <fullName evidence="5">Prepilin-type N-terminal cleavage/methylation domain-containing protein</fullName>
    </recommendedName>
</protein>
<dbReference type="Proteomes" id="UP000092495">
    <property type="component" value="Chromosome"/>
</dbReference>
<evidence type="ECO:0000256" key="1">
    <source>
        <dbReference type="ARBA" id="ARBA00004241"/>
    </source>
</evidence>
<dbReference type="EMBL" id="CP016543">
    <property type="protein sequence ID" value="ANU23605.1"/>
    <property type="molecule type" value="Genomic_DNA"/>
</dbReference>
<sequence>MKNNEKGLTMIEILAALVLVSLVVAGAWTAMSIGFKHSVVETTKTHIQQDAALVIAKLSSAHRKSDRYVMKFENEQLMLKTCSDKTGCGSFEKLVDKTYDFKGTSINGVVYTGASYTEVTITPREQHNPITLTLTAGKASISLDTVLTRLITGMLETGERHESSQKSARIRIISCSINRGSIL</sequence>
<dbReference type="RefSeq" id="WP_065526617.1">
    <property type="nucleotide sequence ID" value="NZ_CP016543.2"/>
</dbReference>
<name>A0A1C7EIQ1_9BACL</name>
<comment type="subcellular location">
    <subcellularLocation>
        <location evidence="1">Cell surface</location>
    </subcellularLocation>
</comment>
<keyword evidence="2" id="KW-0178">Competence</keyword>
<dbReference type="GO" id="GO:0009986">
    <property type="term" value="C:cell surface"/>
    <property type="evidence" value="ECO:0007669"/>
    <property type="project" value="UniProtKB-SubCell"/>
</dbReference>
<dbReference type="InterPro" id="IPR012902">
    <property type="entry name" value="N_methyl_site"/>
</dbReference>
<dbReference type="GO" id="GO:0030420">
    <property type="term" value="P:establishment of competence for transformation"/>
    <property type="evidence" value="ECO:0007669"/>
    <property type="project" value="UniProtKB-KW"/>
</dbReference>
<dbReference type="STRING" id="414778.BCM40_09550"/>
<accession>A0A1C7EIQ1</accession>
<proteinExistence type="predicted"/>
<dbReference type="Pfam" id="PF07963">
    <property type="entry name" value="N_methyl"/>
    <property type="match status" value="1"/>
</dbReference>
<dbReference type="KEGG" id="pdg:BCM40_09550"/>
<dbReference type="NCBIfam" id="TIGR02532">
    <property type="entry name" value="IV_pilin_GFxxxE"/>
    <property type="match status" value="1"/>
</dbReference>
<keyword evidence="4" id="KW-1185">Reference proteome</keyword>
<dbReference type="AlphaFoldDB" id="A0A1C7EIQ1"/>
<evidence type="ECO:0000313" key="4">
    <source>
        <dbReference type="Proteomes" id="UP000092495"/>
    </source>
</evidence>
<reference evidence="3" key="1">
    <citation type="submission" date="2016-10" db="EMBL/GenBank/DDBJ databases">
        <authorList>
            <person name="See-Too W.S."/>
        </authorList>
    </citation>
    <scope>NUCLEOTIDE SEQUENCE</scope>
    <source>
        <strain evidence="3">DSM 22276</strain>
    </source>
</reference>
<organism evidence="3 4">
    <name type="scientific">Planococcus donghaensis</name>
    <dbReference type="NCBI Taxonomy" id="414778"/>
    <lineage>
        <taxon>Bacteria</taxon>
        <taxon>Bacillati</taxon>
        <taxon>Bacillota</taxon>
        <taxon>Bacilli</taxon>
        <taxon>Bacillales</taxon>
        <taxon>Caryophanaceae</taxon>
        <taxon>Planococcus</taxon>
    </lineage>
</organism>
<gene>
    <name evidence="3" type="ORF">BCM40_09550</name>
</gene>
<evidence type="ECO:0008006" key="5">
    <source>
        <dbReference type="Google" id="ProtNLM"/>
    </source>
</evidence>
<evidence type="ECO:0000256" key="2">
    <source>
        <dbReference type="ARBA" id="ARBA00023287"/>
    </source>
</evidence>